<keyword evidence="6 7" id="KW-0472">Membrane</keyword>
<feature type="transmembrane region" description="Helical" evidence="7">
    <location>
        <begin position="247"/>
        <end position="271"/>
    </location>
</feature>
<evidence type="ECO:0000256" key="6">
    <source>
        <dbReference type="ARBA" id="ARBA00023136"/>
    </source>
</evidence>
<dbReference type="Gene3D" id="1.10.3720.10">
    <property type="entry name" value="MetI-like"/>
    <property type="match status" value="1"/>
</dbReference>
<feature type="transmembrane region" description="Helical" evidence="7">
    <location>
        <begin position="203"/>
        <end position="226"/>
    </location>
</feature>
<dbReference type="PANTHER" id="PTHR43163">
    <property type="entry name" value="DIPEPTIDE TRANSPORT SYSTEM PERMEASE PROTEIN DPPB-RELATED"/>
    <property type="match status" value="1"/>
</dbReference>
<comment type="caution">
    <text evidence="9">The sequence shown here is derived from an EMBL/GenBank/DDBJ whole genome shotgun (WGS) entry which is preliminary data.</text>
</comment>
<proteinExistence type="inferred from homology"/>
<evidence type="ECO:0000256" key="1">
    <source>
        <dbReference type="ARBA" id="ARBA00004651"/>
    </source>
</evidence>
<dbReference type="Proteomes" id="UP001206890">
    <property type="component" value="Unassembled WGS sequence"/>
</dbReference>
<reference evidence="9" key="1">
    <citation type="submission" date="2022-04" db="EMBL/GenBank/DDBJ databases">
        <title>Human microbiome associated bacterial genomes.</title>
        <authorList>
            <person name="Sandstrom S."/>
            <person name="Salamzade R."/>
            <person name="Kalan L.R."/>
        </authorList>
    </citation>
    <scope>NUCLEOTIDE SEQUENCE</scope>
    <source>
        <strain evidence="9">P3-SID1762</strain>
    </source>
</reference>
<keyword evidence="4 7" id="KW-0812">Transmembrane</keyword>
<dbReference type="GO" id="GO:0055085">
    <property type="term" value="P:transmembrane transport"/>
    <property type="evidence" value="ECO:0007669"/>
    <property type="project" value="InterPro"/>
</dbReference>
<comment type="similarity">
    <text evidence="7">Belongs to the binding-protein-dependent transport system permease family.</text>
</comment>
<sequence length="341" mass="34953">MGDPPLDGPPVIRRLRERRAELTRLTARRALTVPVVVFAVTLAAFALAGASPLNPLTAHFGSGYERMTAADRSAAAAALGTDLPWWQAWVRWIAGLATGDGGYSPTYRQPVVQVLAERIPWTVGLSAAGVGIALVVVIISGLVAAWRPHGAVDRALAGVAVALSSVPTFALALGSVAVFAVALRWLPVAGAAPPGDAATVGGALRYGLLPACVLAAGQVPWLLLAFRRAVTEAADSPPVAEARARGLAEWTVLTGHVAPVAWAPLIALVGARVPEVMVGSLVVETVFAWPGLAAATVDAALGADFALLAAVTVAASLTVLAGTWLADCLLLLADPRVRIDA</sequence>
<evidence type="ECO:0000313" key="10">
    <source>
        <dbReference type="Proteomes" id="UP001206890"/>
    </source>
</evidence>
<name>A0AAW5Q3Y2_9ACTN</name>
<feature type="transmembrane region" description="Helical" evidence="7">
    <location>
        <begin position="119"/>
        <end position="144"/>
    </location>
</feature>
<keyword evidence="3" id="KW-1003">Cell membrane</keyword>
<dbReference type="SUPFAM" id="SSF161098">
    <property type="entry name" value="MetI-like"/>
    <property type="match status" value="1"/>
</dbReference>
<dbReference type="RefSeq" id="WP_259825094.1">
    <property type="nucleotide sequence ID" value="NZ_JAFFGT010000032.1"/>
</dbReference>
<feature type="domain" description="ABC transmembrane type-1" evidence="8">
    <location>
        <begin position="119"/>
        <end position="326"/>
    </location>
</feature>
<feature type="transmembrane region" description="Helical" evidence="7">
    <location>
        <begin position="305"/>
        <end position="332"/>
    </location>
</feature>
<keyword evidence="5 7" id="KW-1133">Transmembrane helix</keyword>
<dbReference type="Pfam" id="PF00528">
    <property type="entry name" value="BPD_transp_1"/>
    <property type="match status" value="1"/>
</dbReference>
<protein>
    <submittedName>
        <fullName evidence="9">ABC transporter permease</fullName>
    </submittedName>
</protein>
<evidence type="ECO:0000256" key="4">
    <source>
        <dbReference type="ARBA" id="ARBA00022692"/>
    </source>
</evidence>
<dbReference type="AlphaFoldDB" id="A0AAW5Q3Y2"/>
<dbReference type="InterPro" id="IPR000515">
    <property type="entry name" value="MetI-like"/>
</dbReference>
<dbReference type="InterPro" id="IPR035906">
    <property type="entry name" value="MetI-like_sf"/>
</dbReference>
<dbReference type="CDD" id="cd06261">
    <property type="entry name" value="TM_PBP2"/>
    <property type="match status" value="1"/>
</dbReference>
<organism evidence="9 10">
    <name type="scientific">Dietzia cinnamea</name>
    <dbReference type="NCBI Taxonomy" id="321318"/>
    <lineage>
        <taxon>Bacteria</taxon>
        <taxon>Bacillati</taxon>
        <taxon>Actinomycetota</taxon>
        <taxon>Actinomycetes</taxon>
        <taxon>Mycobacteriales</taxon>
        <taxon>Dietziaceae</taxon>
        <taxon>Dietzia</taxon>
    </lineage>
</organism>
<accession>A0AAW5Q3Y2</accession>
<evidence type="ECO:0000259" key="8">
    <source>
        <dbReference type="PROSITE" id="PS50928"/>
    </source>
</evidence>
<feature type="transmembrane region" description="Helical" evidence="7">
    <location>
        <begin position="31"/>
        <end position="50"/>
    </location>
</feature>
<comment type="subcellular location">
    <subcellularLocation>
        <location evidence="1 7">Cell membrane</location>
        <topology evidence="1 7">Multi-pass membrane protein</topology>
    </subcellularLocation>
</comment>
<evidence type="ECO:0000256" key="3">
    <source>
        <dbReference type="ARBA" id="ARBA00022475"/>
    </source>
</evidence>
<evidence type="ECO:0000256" key="7">
    <source>
        <dbReference type="RuleBase" id="RU363032"/>
    </source>
</evidence>
<keyword evidence="2 7" id="KW-0813">Transport</keyword>
<dbReference type="PANTHER" id="PTHR43163:SF9">
    <property type="entry name" value="ABC TRANSPORTER PERMEASE PROTEIN"/>
    <property type="match status" value="1"/>
</dbReference>
<evidence type="ECO:0000313" key="9">
    <source>
        <dbReference type="EMBL" id="MCT2116278.1"/>
    </source>
</evidence>
<evidence type="ECO:0000256" key="2">
    <source>
        <dbReference type="ARBA" id="ARBA00022448"/>
    </source>
</evidence>
<feature type="transmembrane region" description="Helical" evidence="7">
    <location>
        <begin position="156"/>
        <end position="183"/>
    </location>
</feature>
<gene>
    <name evidence="9" type="ORF">M3D93_00665</name>
</gene>
<dbReference type="PROSITE" id="PS50928">
    <property type="entry name" value="ABC_TM1"/>
    <property type="match status" value="1"/>
</dbReference>
<evidence type="ECO:0000256" key="5">
    <source>
        <dbReference type="ARBA" id="ARBA00022989"/>
    </source>
</evidence>
<dbReference type="GO" id="GO:0005886">
    <property type="term" value="C:plasma membrane"/>
    <property type="evidence" value="ECO:0007669"/>
    <property type="project" value="UniProtKB-SubCell"/>
</dbReference>
<dbReference type="EMBL" id="JALXTC010000001">
    <property type="protein sequence ID" value="MCT2116278.1"/>
    <property type="molecule type" value="Genomic_DNA"/>
</dbReference>